<proteinExistence type="predicted"/>
<reference evidence="1 2" key="1">
    <citation type="journal article" date="2016" name="PLoS Pathog.">
        <title>Biosynthesis of antibiotic leucinostatins in bio-control fungus Purpureocillium lilacinum and their inhibition on phytophthora revealed by genome mining.</title>
        <authorList>
            <person name="Wang G."/>
            <person name="Liu Z."/>
            <person name="Lin R."/>
            <person name="Li E."/>
            <person name="Mao Z."/>
            <person name="Ling J."/>
            <person name="Yang Y."/>
            <person name="Yin W.B."/>
            <person name="Xie B."/>
        </authorList>
    </citation>
    <scope>NUCLEOTIDE SEQUENCE [LARGE SCALE GENOMIC DNA]</scope>
    <source>
        <strain evidence="1">170</strain>
    </source>
</reference>
<dbReference type="AlphaFoldDB" id="A0A179FSL3"/>
<dbReference type="Proteomes" id="UP000078397">
    <property type="component" value="Unassembled WGS sequence"/>
</dbReference>
<evidence type="ECO:0000313" key="2">
    <source>
        <dbReference type="Proteomes" id="UP000078397"/>
    </source>
</evidence>
<sequence>MRSRPLFIRPRARQLRWKKFTDLTYIASRLDFPSVYAHGAISSYFTSLLSFGPVQRLLAVYVRPHGEFSHDALLGVPPDAFLVEVRLETHFD</sequence>
<organism evidence="1 2">
    <name type="scientific">Pochonia chlamydosporia 170</name>
    <dbReference type="NCBI Taxonomy" id="1380566"/>
    <lineage>
        <taxon>Eukaryota</taxon>
        <taxon>Fungi</taxon>
        <taxon>Dikarya</taxon>
        <taxon>Ascomycota</taxon>
        <taxon>Pezizomycotina</taxon>
        <taxon>Sordariomycetes</taxon>
        <taxon>Hypocreomycetidae</taxon>
        <taxon>Hypocreales</taxon>
        <taxon>Clavicipitaceae</taxon>
        <taxon>Pochonia</taxon>
    </lineage>
</organism>
<dbReference type="RefSeq" id="XP_018145452.1">
    <property type="nucleotide sequence ID" value="XM_018293601.1"/>
</dbReference>
<accession>A0A179FSL3</accession>
<gene>
    <name evidence="1" type="ORF">VFPPC_15848</name>
</gene>
<evidence type="ECO:0000313" key="1">
    <source>
        <dbReference type="EMBL" id="OAQ68602.1"/>
    </source>
</evidence>
<dbReference type="EMBL" id="LSBJ02000003">
    <property type="protein sequence ID" value="OAQ68602.1"/>
    <property type="molecule type" value="Genomic_DNA"/>
</dbReference>
<keyword evidence="2" id="KW-1185">Reference proteome</keyword>
<comment type="caution">
    <text evidence="1">The sequence shown here is derived from an EMBL/GenBank/DDBJ whole genome shotgun (WGS) entry which is preliminary data.</text>
</comment>
<protein>
    <submittedName>
        <fullName evidence="1">Uncharacterized protein</fullName>
    </submittedName>
</protein>
<dbReference type="GeneID" id="28857595"/>
<name>A0A179FSL3_METCM</name>
<dbReference type="KEGG" id="pchm:VFPPC_15848"/>